<evidence type="ECO:0000256" key="5">
    <source>
        <dbReference type="ARBA" id="ARBA00023180"/>
    </source>
</evidence>
<dbReference type="PANTHER" id="PTHR33753:SF1">
    <property type="entry name" value="ENDO-BETA-1,4-GLUCANASE CELB"/>
    <property type="match status" value="1"/>
</dbReference>
<keyword evidence="7 9" id="KW-0326">Glycosidase</keyword>
<reference evidence="11 12" key="1">
    <citation type="submission" date="2018-04" db="EMBL/GenBank/DDBJ databases">
        <authorList>
            <person name="Huttner S."/>
            <person name="Dainat J."/>
        </authorList>
    </citation>
    <scope>NUCLEOTIDE SEQUENCE [LARGE SCALE GENOMIC DNA]</scope>
</reference>
<dbReference type="Gene3D" id="2.70.100.10">
    <property type="entry name" value="Glycoside hydrolase, family 7, domain"/>
    <property type="match status" value="1"/>
</dbReference>
<dbReference type="InterPro" id="IPR001722">
    <property type="entry name" value="Glyco_hydro_7"/>
</dbReference>
<accession>A0A3S4C880</accession>
<protein>
    <recommendedName>
        <fullName evidence="9">Glucanase</fullName>
        <ecNumber evidence="9">3.2.1.-</ecNumber>
    </recommendedName>
</protein>
<keyword evidence="6" id="KW-0119">Carbohydrate metabolism</keyword>
<dbReference type="GO" id="GO:0008810">
    <property type="term" value="F:cellulase activity"/>
    <property type="evidence" value="ECO:0007669"/>
    <property type="project" value="UniProtKB-EC"/>
</dbReference>
<dbReference type="Pfam" id="PF00840">
    <property type="entry name" value="Glyco_hydro_7"/>
    <property type="match status" value="1"/>
</dbReference>
<evidence type="ECO:0000256" key="8">
    <source>
        <dbReference type="ARBA" id="ARBA00023326"/>
    </source>
</evidence>
<proteinExistence type="inferred from homology"/>
<gene>
    <name evidence="11" type="ORF">TT172_LOCUS6259</name>
</gene>
<evidence type="ECO:0000256" key="1">
    <source>
        <dbReference type="ARBA" id="ARBA00000966"/>
    </source>
</evidence>
<evidence type="ECO:0000256" key="10">
    <source>
        <dbReference type="SAM" id="SignalP"/>
    </source>
</evidence>
<evidence type="ECO:0000256" key="7">
    <source>
        <dbReference type="ARBA" id="ARBA00023295"/>
    </source>
</evidence>
<organism evidence="11 12">
    <name type="scientific">Thermothielavioides terrestris</name>
    <dbReference type="NCBI Taxonomy" id="2587410"/>
    <lineage>
        <taxon>Eukaryota</taxon>
        <taxon>Fungi</taxon>
        <taxon>Dikarya</taxon>
        <taxon>Ascomycota</taxon>
        <taxon>Pezizomycotina</taxon>
        <taxon>Sordariomycetes</taxon>
        <taxon>Sordariomycetidae</taxon>
        <taxon>Sordariales</taxon>
        <taxon>Chaetomiaceae</taxon>
        <taxon>Thermothielavioides</taxon>
    </lineage>
</organism>
<feature type="signal peptide" evidence="10">
    <location>
        <begin position="1"/>
        <end position="19"/>
    </location>
</feature>
<comment type="similarity">
    <text evidence="2 9">Belongs to the glycosyl hydrolase 7 (cellulase C) family.</text>
</comment>
<dbReference type="PANTHER" id="PTHR33753">
    <property type="entry name" value="1,4-BETA-D-GLUCAN CELLOBIOHYDROLASE B"/>
    <property type="match status" value="1"/>
</dbReference>
<dbReference type="InterPro" id="IPR037019">
    <property type="entry name" value="Glyco_hydro_7_sf"/>
</dbReference>
<dbReference type="Proteomes" id="UP000289323">
    <property type="component" value="Unassembled WGS sequence"/>
</dbReference>
<keyword evidence="5" id="KW-0325">Glycoprotein</keyword>
<keyword evidence="4 9" id="KW-0136">Cellulose degradation</keyword>
<evidence type="ECO:0000256" key="6">
    <source>
        <dbReference type="ARBA" id="ARBA00023277"/>
    </source>
</evidence>
<name>A0A3S4C880_9PEZI</name>
<keyword evidence="3 9" id="KW-0378">Hydrolase</keyword>
<keyword evidence="10" id="KW-0732">Signal</keyword>
<keyword evidence="8 9" id="KW-0624">Polysaccharide degradation</keyword>
<dbReference type="AlphaFoldDB" id="A0A3S4C880"/>
<comment type="catalytic activity">
    <reaction evidence="1">
        <text>Endohydrolysis of (1-&gt;4)-beta-D-glucosidic linkages in cellulose, lichenin and cereal beta-D-glucans.</text>
        <dbReference type="EC" id="3.2.1.4"/>
    </reaction>
</comment>
<dbReference type="GO" id="GO:0030245">
    <property type="term" value="P:cellulose catabolic process"/>
    <property type="evidence" value="ECO:0007669"/>
    <property type="project" value="UniProtKB-KW"/>
</dbReference>
<evidence type="ECO:0000256" key="9">
    <source>
        <dbReference type="RuleBase" id="RU361164"/>
    </source>
</evidence>
<dbReference type="SUPFAM" id="SSF49899">
    <property type="entry name" value="Concanavalin A-like lectins/glucanases"/>
    <property type="match status" value="1"/>
</dbReference>
<evidence type="ECO:0000313" key="11">
    <source>
        <dbReference type="EMBL" id="SPQ23840.1"/>
    </source>
</evidence>
<feature type="chain" id="PRO_5018641668" description="Glucanase" evidence="10">
    <location>
        <begin position="20"/>
        <end position="423"/>
    </location>
</feature>
<evidence type="ECO:0000313" key="12">
    <source>
        <dbReference type="Proteomes" id="UP000289323"/>
    </source>
</evidence>
<sequence>MAPKSTVLAAWLLSSLAAAQQIGKAVPEVHPKLTTQKCTLRGGCKPVRTSVVLDSSARSLHKVGDPNTSCSVGGDLCSDAKSCGKNCALEGVDYAAHGVATKGDALTLHQWLKGADGTYRTVSPRVYLLGEDGKNYEDFKLLNAELSFDVDVSQLVCGMNGALYFSEMEMDGGRSPLNPAGATYGTGYCDAQCPKLDFINGELNTNHTYGACCNEMDIWEANALAQALTPHPCNATRVYKCDTADECGQPVGVCDEWGCSYNPSNFGVKDYYGRNLTVDTNRKFTVTTQFVTSNGRADGELTEIRRLYVQDGVVIQNHAVTAGGATYDSITDGFCNATATWTQQRGGLARMGEAIGRGMVLIFSLWVDNGGFMNWLDSGNAGPCNATEGDPALILQQHPDASVTFSNIRWGEIGSTYKSECSH</sequence>
<dbReference type="EC" id="3.2.1.-" evidence="9"/>
<dbReference type="EMBL" id="OUUZ01000011">
    <property type="protein sequence ID" value="SPQ23840.1"/>
    <property type="molecule type" value="Genomic_DNA"/>
</dbReference>
<dbReference type="CDD" id="cd07999">
    <property type="entry name" value="GH7_CBH_EG"/>
    <property type="match status" value="1"/>
</dbReference>
<evidence type="ECO:0000256" key="2">
    <source>
        <dbReference type="ARBA" id="ARBA00006044"/>
    </source>
</evidence>
<dbReference type="InterPro" id="IPR013320">
    <property type="entry name" value="ConA-like_dom_sf"/>
</dbReference>
<evidence type="ECO:0000256" key="3">
    <source>
        <dbReference type="ARBA" id="ARBA00022801"/>
    </source>
</evidence>
<dbReference type="PRINTS" id="PR00734">
    <property type="entry name" value="GLHYDRLASE7"/>
</dbReference>
<evidence type="ECO:0000256" key="4">
    <source>
        <dbReference type="ARBA" id="ARBA00023001"/>
    </source>
</evidence>